<dbReference type="Pfam" id="PF13193">
    <property type="entry name" value="AMP-binding_C"/>
    <property type="match status" value="1"/>
</dbReference>
<dbReference type="Gene3D" id="1.10.1200.10">
    <property type="entry name" value="ACP-like"/>
    <property type="match status" value="1"/>
</dbReference>
<dbReference type="CDD" id="cd05930">
    <property type="entry name" value="A_NRPS"/>
    <property type="match status" value="1"/>
</dbReference>
<dbReference type="Gene3D" id="3.40.50.12780">
    <property type="entry name" value="N-terminal domain of ligase-like"/>
    <property type="match status" value="1"/>
</dbReference>
<dbReference type="InterPro" id="IPR020806">
    <property type="entry name" value="PKS_PP-bd"/>
</dbReference>
<evidence type="ECO:0000313" key="5">
    <source>
        <dbReference type="Proteomes" id="UP001230328"/>
    </source>
</evidence>
<evidence type="ECO:0000256" key="1">
    <source>
        <dbReference type="ARBA" id="ARBA00022450"/>
    </source>
</evidence>
<evidence type="ECO:0000259" key="3">
    <source>
        <dbReference type="PROSITE" id="PS50075"/>
    </source>
</evidence>
<name>A0ABU0SPT1_9ACTN</name>
<dbReference type="InterPro" id="IPR020845">
    <property type="entry name" value="AMP-binding_CS"/>
</dbReference>
<gene>
    <name evidence="4" type="ORF">QF035_002313</name>
</gene>
<dbReference type="EMBL" id="JAUSZI010000002">
    <property type="protein sequence ID" value="MDQ1024731.1"/>
    <property type="molecule type" value="Genomic_DNA"/>
</dbReference>
<keyword evidence="1" id="KW-0596">Phosphopantetheine</keyword>
<dbReference type="InterPro" id="IPR000873">
    <property type="entry name" value="AMP-dep_synth/lig_dom"/>
</dbReference>
<reference evidence="4 5" key="1">
    <citation type="submission" date="2023-07" db="EMBL/GenBank/DDBJ databases">
        <title>Comparative genomics of wheat-associated soil bacteria to identify genetic determinants of phenazine resistance.</title>
        <authorList>
            <person name="Mouncey N."/>
        </authorList>
    </citation>
    <scope>NUCLEOTIDE SEQUENCE [LARGE SCALE GENOMIC DNA]</scope>
    <source>
        <strain evidence="4 5">V2I4</strain>
    </source>
</reference>
<dbReference type="InterPro" id="IPR045851">
    <property type="entry name" value="AMP-bd_C_sf"/>
</dbReference>
<feature type="domain" description="Carrier" evidence="3">
    <location>
        <begin position="503"/>
        <end position="577"/>
    </location>
</feature>
<comment type="caution">
    <text evidence="4">The sequence shown here is derived from an EMBL/GenBank/DDBJ whole genome shotgun (WGS) entry which is preliminary data.</text>
</comment>
<dbReference type="Pfam" id="PF00550">
    <property type="entry name" value="PP-binding"/>
    <property type="match status" value="1"/>
</dbReference>
<keyword evidence="5" id="KW-1185">Reference proteome</keyword>
<dbReference type="InterPro" id="IPR006162">
    <property type="entry name" value="Ppantetheine_attach_site"/>
</dbReference>
<sequence length="581" mass="62236">MTSQTEPLSPVPALLEQLALRTPTAVAIETASVEVTYAQLWERSGSVAASLRNLSEFRAGGLLGVLYPRGAEGIIVQLGIWRAGCAYVPLDPRLPGGRLEAILTDARPLAVLAPTGEGAAVATSVPVHHPDVSRVAGLGSDEAFTTCAYVIYTSGSTGTPKGVEVGHSSLANLVGWHQRTYDTKPGIRVGAFAGLAFDATVWDVWATLSSGATLVLPEDRTTTDVLTIRDFLTSRRIDHCFLSTPLAEQLITLPDPPATLQLLNTGGDRLRVHPPIDFPAAVHNHYGPTEATVVTTASEDLRKGDCGSFPNIGRPISGATVRLVDATGAEITEPGEGGELWIGGAVLALGYWRDDGLTRDRFQRTEDCSLWYRSGDICRWDRRGWLEYVERRDTQVNLRGHRIELAEIEQMLLSLPGVKQAAVVVRGDQFGGSLVALVCGDADGGYLRAELSRSLPTYMVPGVFRYVDELPLNSSAKIDRAALAQVVATDTKITSQAGEEPLDEPASTLDAVAGIWGALLGQTPAQSDDFFKIGGHSLVAARVTGRVREAFGIQIALQEIFGNPVLSDYARRVDELRVGGQ</sequence>
<dbReference type="Proteomes" id="UP001230328">
    <property type="component" value="Unassembled WGS sequence"/>
</dbReference>
<evidence type="ECO:0000313" key="4">
    <source>
        <dbReference type="EMBL" id="MDQ1024731.1"/>
    </source>
</evidence>
<organism evidence="4 5">
    <name type="scientific">Streptomyces umbrinus</name>
    <dbReference type="NCBI Taxonomy" id="67370"/>
    <lineage>
        <taxon>Bacteria</taxon>
        <taxon>Bacillati</taxon>
        <taxon>Actinomycetota</taxon>
        <taxon>Actinomycetes</taxon>
        <taxon>Kitasatosporales</taxon>
        <taxon>Streptomycetaceae</taxon>
        <taxon>Streptomyces</taxon>
        <taxon>Streptomyces phaeochromogenes group</taxon>
    </lineage>
</organism>
<dbReference type="InterPro" id="IPR042099">
    <property type="entry name" value="ANL_N_sf"/>
</dbReference>
<dbReference type="PROSITE" id="PS00455">
    <property type="entry name" value="AMP_BINDING"/>
    <property type="match status" value="1"/>
</dbReference>
<dbReference type="Pfam" id="PF00501">
    <property type="entry name" value="AMP-binding"/>
    <property type="match status" value="1"/>
</dbReference>
<dbReference type="PANTHER" id="PTHR45527">
    <property type="entry name" value="NONRIBOSOMAL PEPTIDE SYNTHETASE"/>
    <property type="match status" value="1"/>
</dbReference>
<dbReference type="InterPro" id="IPR036736">
    <property type="entry name" value="ACP-like_sf"/>
</dbReference>
<dbReference type="InterPro" id="IPR010071">
    <property type="entry name" value="AA_adenyl_dom"/>
</dbReference>
<dbReference type="SUPFAM" id="SSF56801">
    <property type="entry name" value="Acetyl-CoA synthetase-like"/>
    <property type="match status" value="1"/>
</dbReference>
<protein>
    <submittedName>
        <fullName evidence="4">Amino acid adenylation domain-containing protein</fullName>
    </submittedName>
</protein>
<dbReference type="InterPro" id="IPR025110">
    <property type="entry name" value="AMP-bd_C"/>
</dbReference>
<dbReference type="NCBIfam" id="TIGR01733">
    <property type="entry name" value="AA-adenyl-dom"/>
    <property type="match status" value="1"/>
</dbReference>
<dbReference type="SMART" id="SM00823">
    <property type="entry name" value="PKS_PP"/>
    <property type="match status" value="1"/>
</dbReference>
<dbReference type="InterPro" id="IPR009081">
    <property type="entry name" value="PP-bd_ACP"/>
</dbReference>
<dbReference type="SUPFAM" id="SSF47336">
    <property type="entry name" value="ACP-like"/>
    <property type="match status" value="1"/>
</dbReference>
<dbReference type="PANTHER" id="PTHR45527:SF1">
    <property type="entry name" value="FATTY ACID SYNTHASE"/>
    <property type="match status" value="1"/>
</dbReference>
<dbReference type="PROSITE" id="PS50075">
    <property type="entry name" value="CARRIER"/>
    <property type="match status" value="1"/>
</dbReference>
<keyword evidence="2" id="KW-0597">Phosphoprotein</keyword>
<evidence type="ECO:0000256" key="2">
    <source>
        <dbReference type="ARBA" id="ARBA00022553"/>
    </source>
</evidence>
<dbReference type="Gene3D" id="3.30.300.30">
    <property type="match status" value="1"/>
</dbReference>
<dbReference type="PROSITE" id="PS00012">
    <property type="entry name" value="PHOSPHOPANTETHEINE"/>
    <property type="match status" value="1"/>
</dbReference>
<dbReference type="RefSeq" id="WP_307520012.1">
    <property type="nucleotide sequence ID" value="NZ_JAUSZI010000002.1"/>
</dbReference>
<accession>A0ABU0SPT1</accession>
<proteinExistence type="predicted"/>